<accession>A0A7S2D209</accession>
<dbReference type="Pfam" id="PF15043">
    <property type="entry name" value="CNRIP1"/>
    <property type="match status" value="1"/>
</dbReference>
<dbReference type="EMBL" id="HBGU01024540">
    <property type="protein sequence ID" value="CAD9442172.1"/>
    <property type="molecule type" value="Transcribed_RNA"/>
</dbReference>
<dbReference type="AlphaFoldDB" id="A0A7S2D209"/>
<proteinExistence type="predicted"/>
<sequence length="197" mass="21794">MPSTVLVDGPVVVGMPADVPAFNRVTIRLRDTEGGAVRFQDEKPGRGFNQPQSLKLVAGDAYVLHIELQGGTVDGVEAVMLDDASMDISSSEHHGDVVTIKCPWRLSVWHYGTTLKGSRDSVPISITYMHAGKQRQMVLELQCKFYDRRRPKEAAKAKHDGKCFNCATLQASDSDGVAREWLFEEMPTLKPMVHQLA</sequence>
<organism evidence="1">
    <name type="scientific">Haptolina brevifila</name>
    <dbReference type="NCBI Taxonomy" id="156173"/>
    <lineage>
        <taxon>Eukaryota</taxon>
        <taxon>Haptista</taxon>
        <taxon>Haptophyta</taxon>
        <taxon>Prymnesiophyceae</taxon>
        <taxon>Prymnesiales</taxon>
        <taxon>Prymnesiaceae</taxon>
        <taxon>Haptolina</taxon>
    </lineage>
</organism>
<protein>
    <recommendedName>
        <fullName evidence="2">CB1 cannabinoid receptor-interacting protein 1</fullName>
    </recommendedName>
</protein>
<evidence type="ECO:0008006" key="2">
    <source>
        <dbReference type="Google" id="ProtNLM"/>
    </source>
</evidence>
<evidence type="ECO:0000313" key="1">
    <source>
        <dbReference type="EMBL" id="CAD9442172.1"/>
    </source>
</evidence>
<reference evidence="1" key="1">
    <citation type="submission" date="2021-01" db="EMBL/GenBank/DDBJ databases">
        <authorList>
            <person name="Corre E."/>
            <person name="Pelletier E."/>
            <person name="Niang G."/>
            <person name="Scheremetjew M."/>
            <person name="Finn R."/>
            <person name="Kale V."/>
            <person name="Holt S."/>
            <person name="Cochrane G."/>
            <person name="Meng A."/>
            <person name="Brown T."/>
            <person name="Cohen L."/>
        </authorList>
    </citation>
    <scope>NUCLEOTIDE SEQUENCE</scope>
    <source>
        <strain evidence="1">UTEX LB 985</strain>
    </source>
</reference>
<name>A0A7S2D209_9EUKA</name>
<gene>
    <name evidence="1" type="ORF">CBRE1094_LOCUS13334</name>
</gene>
<dbReference type="InterPro" id="IPR029204">
    <property type="entry name" value="CNRIP1"/>
</dbReference>